<dbReference type="CDD" id="cd00567">
    <property type="entry name" value="ACAD"/>
    <property type="match status" value="1"/>
</dbReference>
<evidence type="ECO:0000256" key="1">
    <source>
        <dbReference type="ARBA" id="ARBA00001974"/>
    </source>
</evidence>
<dbReference type="STRING" id="211460.YH63_05940"/>
<evidence type="ECO:0000256" key="3">
    <source>
        <dbReference type="ARBA" id="ARBA00022630"/>
    </source>
</evidence>
<protein>
    <recommendedName>
        <fullName evidence="6">Acyl-CoA dehydrogenase/oxidase C-terminal domain-containing protein</fullName>
    </recommendedName>
</protein>
<gene>
    <name evidence="7" type="ORF">YH63_013070</name>
</gene>
<comment type="similarity">
    <text evidence="2">Belongs to the acyl-CoA dehydrogenase family.</text>
</comment>
<feature type="domain" description="Acyl-CoA dehydrogenase/oxidase C-terminal" evidence="6">
    <location>
        <begin position="226"/>
        <end position="349"/>
    </location>
</feature>
<comment type="cofactor">
    <cofactor evidence="1">
        <name>FAD</name>
        <dbReference type="ChEBI" id="CHEBI:57692"/>
    </cofactor>
</comment>
<dbReference type="Gene3D" id="1.10.540.10">
    <property type="entry name" value="Acyl-CoA dehydrogenase/oxidase, N-terminal domain"/>
    <property type="match status" value="1"/>
</dbReference>
<evidence type="ECO:0000256" key="5">
    <source>
        <dbReference type="ARBA" id="ARBA00023002"/>
    </source>
</evidence>
<keyword evidence="3" id="KW-0285">Flavoprotein</keyword>
<dbReference type="EMBL" id="LBIA02000001">
    <property type="protein sequence ID" value="TKT72277.1"/>
    <property type="molecule type" value="Genomic_DNA"/>
</dbReference>
<evidence type="ECO:0000259" key="6">
    <source>
        <dbReference type="Pfam" id="PF00441"/>
    </source>
</evidence>
<dbReference type="Gene3D" id="1.20.140.10">
    <property type="entry name" value="Butyryl-CoA Dehydrogenase, subunit A, domain 3"/>
    <property type="match status" value="1"/>
</dbReference>
<organism evidence="7 8">
    <name type="scientific">Afipia massiliensis</name>
    <dbReference type="NCBI Taxonomy" id="211460"/>
    <lineage>
        <taxon>Bacteria</taxon>
        <taxon>Pseudomonadati</taxon>
        <taxon>Pseudomonadota</taxon>
        <taxon>Alphaproteobacteria</taxon>
        <taxon>Hyphomicrobiales</taxon>
        <taxon>Nitrobacteraceae</taxon>
        <taxon>Afipia</taxon>
    </lineage>
</organism>
<comment type="caution">
    <text evidence="7">The sequence shown here is derived from an EMBL/GenBank/DDBJ whole genome shotgun (WGS) entry which is preliminary data.</text>
</comment>
<dbReference type="InterPro" id="IPR046373">
    <property type="entry name" value="Acyl-CoA_Oxase/DH_mid-dom_sf"/>
</dbReference>
<reference evidence="7" key="1">
    <citation type="submission" date="2019-04" db="EMBL/GenBank/DDBJ databases">
        <title>Whole genome sequencing of cave bacteria.</title>
        <authorList>
            <person name="Gan H.M."/>
            <person name="Barton H."/>
            <person name="Savka M.A."/>
        </authorList>
    </citation>
    <scope>NUCLEOTIDE SEQUENCE [LARGE SCALE GENOMIC DNA]</scope>
    <source>
        <strain evidence="7">LC387</strain>
    </source>
</reference>
<keyword evidence="8" id="KW-1185">Reference proteome</keyword>
<dbReference type="PANTHER" id="PTHR43884:SF20">
    <property type="entry name" value="ACYL-COA DEHYDROGENASE FADE28"/>
    <property type="match status" value="1"/>
</dbReference>
<keyword evidence="5" id="KW-0560">Oxidoreductase</keyword>
<dbReference type="InterPro" id="IPR009075">
    <property type="entry name" value="AcylCo_DH/oxidase_C"/>
</dbReference>
<name>A0A4U6BPE8_9BRAD</name>
<dbReference type="AlphaFoldDB" id="A0A4U6BPE8"/>
<dbReference type="InterPro" id="IPR036250">
    <property type="entry name" value="AcylCo_DH-like_C"/>
</dbReference>
<dbReference type="SUPFAM" id="SSF47203">
    <property type="entry name" value="Acyl-CoA dehydrogenase C-terminal domain-like"/>
    <property type="match status" value="1"/>
</dbReference>
<proteinExistence type="inferred from homology"/>
<dbReference type="InterPro" id="IPR009100">
    <property type="entry name" value="AcylCoA_DH/oxidase_NM_dom_sf"/>
</dbReference>
<evidence type="ECO:0000313" key="8">
    <source>
        <dbReference type="Proteomes" id="UP000034832"/>
    </source>
</evidence>
<evidence type="ECO:0000256" key="2">
    <source>
        <dbReference type="ARBA" id="ARBA00009347"/>
    </source>
</evidence>
<evidence type="ECO:0000313" key="7">
    <source>
        <dbReference type="EMBL" id="TKT72277.1"/>
    </source>
</evidence>
<dbReference type="OrthoDB" id="9775090at2"/>
<accession>A0A4U6BPE8</accession>
<dbReference type="GO" id="GO:0050660">
    <property type="term" value="F:flavin adenine dinucleotide binding"/>
    <property type="evidence" value="ECO:0007669"/>
    <property type="project" value="InterPro"/>
</dbReference>
<evidence type="ECO:0000256" key="4">
    <source>
        <dbReference type="ARBA" id="ARBA00022827"/>
    </source>
</evidence>
<dbReference type="GO" id="GO:0003995">
    <property type="term" value="F:acyl-CoA dehydrogenase activity"/>
    <property type="evidence" value="ECO:0007669"/>
    <property type="project" value="TreeGrafter"/>
</dbReference>
<sequence>MMSDTANVIFVPKQEHGLLVDALDHLLSESALIKDGWRPLWQQLAQAGILSAALPESDGGLQDSRALALLAERLGRSGVVSPFISSAAAATSLLSRVPAADRFAQLRERLSSGSVTVAVDIPGIAQSERGAITLTDGTLSGVARLVPFGAEADFIILVATGGDGEPALVLVQKADVAIEQSVIGIDGAPYATLRLDGIAIQRDSELARGAEAERLIAWGRDVLVTMHCAEALGAMSMLVDLTRDYLKVRHQFGEPLSAFQVLRHRLVDMDMALTEARSVVECAAGLIEEDDVSARRQAVMATHFTVARAALKVSQDSVQLHGGIGMADETPVGGYFRRLLTLPLLFGDEDACAECYSG</sequence>
<dbReference type="Proteomes" id="UP000034832">
    <property type="component" value="Unassembled WGS sequence"/>
</dbReference>
<dbReference type="PANTHER" id="PTHR43884">
    <property type="entry name" value="ACYL-COA DEHYDROGENASE"/>
    <property type="match status" value="1"/>
</dbReference>
<dbReference type="Pfam" id="PF00441">
    <property type="entry name" value="Acyl-CoA_dh_1"/>
    <property type="match status" value="1"/>
</dbReference>
<dbReference type="Gene3D" id="2.40.110.10">
    <property type="entry name" value="Butyryl-CoA Dehydrogenase, subunit A, domain 2"/>
    <property type="match status" value="1"/>
</dbReference>
<dbReference type="InterPro" id="IPR037069">
    <property type="entry name" value="AcylCoA_DH/ox_N_sf"/>
</dbReference>
<keyword evidence="4" id="KW-0274">FAD</keyword>
<dbReference type="SUPFAM" id="SSF56645">
    <property type="entry name" value="Acyl-CoA dehydrogenase NM domain-like"/>
    <property type="match status" value="1"/>
</dbReference>